<comment type="caution">
    <text evidence="4">The sequence shown here is derived from an EMBL/GenBank/DDBJ whole genome shotgun (WGS) entry which is preliminary data.</text>
</comment>
<evidence type="ECO:0000256" key="1">
    <source>
        <dbReference type="PROSITE-ProRule" id="PRU00339"/>
    </source>
</evidence>
<feature type="signal peptide" evidence="3">
    <location>
        <begin position="1"/>
        <end position="25"/>
    </location>
</feature>
<evidence type="ECO:0000313" key="5">
    <source>
        <dbReference type="Proteomes" id="UP000639859"/>
    </source>
</evidence>
<dbReference type="Proteomes" id="UP000639859">
    <property type="component" value="Unassembled WGS sequence"/>
</dbReference>
<feature type="chain" id="PRO_5045165817" evidence="3">
    <location>
        <begin position="26"/>
        <end position="276"/>
    </location>
</feature>
<organism evidence="4 5">
    <name type="scientific">Caulobacter hibisci</name>
    <dbReference type="NCBI Taxonomy" id="2035993"/>
    <lineage>
        <taxon>Bacteria</taxon>
        <taxon>Pseudomonadati</taxon>
        <taxon>Pseudomonadota</taxon>
        <taxon>Alphaproteobacteria</taxon>
        <taxon>Caulobacterales</taxon>
        <taxon>Caulobacteraceae</taxon>
        <taxon>Caulobacter</taxon>
    </lineage>
</organism>
<keyword evidence="1" id="KW-0802">TPR repeat</keyword>
<dbReference type="InterPro" id="IPR019734">
    <property type="entry name" value="TPR_rpt"/>
</dbReference>
<gene>
    <name evidence="4" type="ORF">I4Q42_21280</name>
</gene>
<name>A0ABS0T2V2_9CAUL</name>
<dbReference type="RefSeq" id="WP_198578101.1">
    <property type="nucleotide sequence ID" value="NZ_JADWOX010000019.1"/>
</dbReference>
<evidence type="ECO:0000256" key="2">
    <source>
        <dbReference type="SAM" id="MobiDB-lite"/>
    </source>
</evidence>
<dbReference type="SUPFAM" id="SSF48452">
    <property type="entry name" value="TPR-like"/>
    <property type="match status" value="1"/>
</dbReference>
<dbReference type="SMART" id="SM00028">
    <property type="entry name" value="TPR"/>
    <property type="match status" value="3"/>
</dbReference>
<feature type="repeat" description="TPR" evidence="1">
    <location>
        <begin position="81"/>
        <end position="114"/>
    </location>
</feature>
<dbReference type="Pfam" id="PF13428">
    <property type="entry name" value="TPR_14"/>
    <property type="match status" value="1"/>
</dbReference>
<accession>A0ABS0T2V2</accession>
<dbReference type="Gene3D" id="1.25.40.10">
    <property type="entry name" value="Tetratricopeptide repeat domain"/>
    <property type="match status" value="1"/>
</dbReference>
<dbReference type="PROSITE" id="PS50005">
    <property type="entry name" value="TPR"/>
    <property type="match status" value="1"/>
</dbReference>
<protein>
    <submittedName>
        <fullName evidence="4">Pilus assembly protein TadD</fullName>
    </submittedName>
</protein>
<evidence type="ECO:0000313" key="4">
    <source>
        <dbReference type="EMBL" id="MBI1686209.1"/>
    </source>
</evidence>
<dbReference type="EMBL" id="JADWOX010000019">
    <property type="protein sequence ID" value="MBI1686209.1"/>
    <property type="molecule type" value="Genomic_DNA"/>
</dbReference>
<dbReference type="InterPro" id="IPR011990">
    <property type="entry name" value="TPR-like_helical_dom_sf"/>
</dbReference>
<sequence length="276" mass="28876">MCRKPALLATVLAPALLLAAVPAFAGAKADKAATPATTEASPAAPAPRKASPAERLEARRLDPLARAAFWNAEVEADPRDAEAGTALSQALRALGRYDEAAEASSRVLVAHPNDLEALLESARVQLARGDGFFAIEPARMAAAAAPKDWRPQSLLGVALEQSKRDDEALVAHRQAVALAPNEAAPSANLAMYLAGHGDLPGAEVLLRRAATLPSSTIQIRQNLALVVGLQGRVDEAEKLARQDLPPQVVDNNLAWLRAALGRGTGTRTWDAVKAGG</sequence>
<dbReference type="PIRSF" id="PIRSF035836">
    <property type="entry name" value="UCP035836"/>
    <property type="match status" value="1"/>
</dbReference>
<keyword evidence="5" id="KW-1185">Reference proteome</keyword>
<keyword evidence="3" id="KW-0732">Signal</keyword>
<reference evidence="4 5" key="1">
    <citation type="submission" date="2020-11" db="EMBL/GenBank/DDBJ databases">
        <title>genome sequence of strain KACC 18849.</title>
        <authorList>
            <person name="Gao J."/>
            <person name="Zhang X."/>
        </authorList>
    </citation>
    <scope>NUCLEOTIDE SEQUENCE [LARGE SCALE GENOMIC DNA]</scope>
    <source>
        <strain evidence="4 5">KACC 18849</strain>
    </source>
</reference>
<proteinExistence type="predicted"/>
<evidence type="ECO:0000256" key="3">
    <source>
        <dbReference type="SAM" id="SignalP"/>
    </source>
</evidence>
<dbReference type="InterPro" id="IPR014596">
    <property type="entry name" value="UCP035836"/>
</dbReference>
<feature type="region of interest" description="Disordered" evidence="2">
    <location>
        <begin position="33"/>
        <end position="56"/>
    </location>
</feature>
<feature type="compositionally biased region" description="Low complexity" evidence="2">
    <location>
        <begin position="33"/>
        <end position="50"/>
    </location>
</feature>